<dbReference type="EMBL" id="BK015626">
    <property type="protein sequence ID" value="DAE16548.1"/>
    <property type="molecule type" value="Genomic_DNA"/>
</dbReference>
<accession>A0A8S5QDD8</accession>
<reference evidence="1" key="1">
    <citation type="journal article" date="2021" name="Proc. Natl. Acad. Sci. U.S.A.">
        <title>A Catalog of Tens of Thousands of Viruses from Human Metagenomes Reveals Hidden Associations with Chronic Diseases.</title>
        <authorList>
            <person name="Tisza M.J."/>
            <person name="Buck C.B."/>
        </authorList>
    </citation>
    <scope>NUCLEOTIDE SEQUENCE</scope>
    <source>
        <strain evidence="1">CtqBH20</strain>
    </source>
</reference>
<evidence type="ECO:0000313" key="1">
    <source>
        <dbReference type="EMBL" id="DAE16548.1"/>
    </source>
</evidence>
<proteinExistence type="predicted"/>
<sequence>MLKWQMKCILHLIVYIVARKLILVEITFDRGLT</sequence>
<name>A0A8S5QDD8_9CAUD</name>
<organism evidence="1">
    <name type="scientific">Siphoviridae sp. ctqBH20</name>
    <dbReference type="NCBI Taxonomy" id="2825680"/>
    <lineage>
        <taxon>Viruses</taxon>
        <taxon>Duplodnaviria</taxon>
        <taxon>Heunggongvirae</taxon>
        <taxon>Uroviricota</taxon>
        <taxon>Caudoviricetes</taxon>
    </lineage>
</organism>
<protein>
    <submittedName>
        <fullName evidence="1">Uncharacterized protein</fullName>
    </submittedName>
</protein>